<dbReference type="Proteomes" id="UP000238325">
    <property type="component" value="Unassembled WGS sequence"/>
</dbReference>
<dbReference type="AlphaFoldDB" id="A0A2S9CW89"/>
<dbReference type="RefSeq" id="WP_105684329.1">
    <property type="nucleotide sequence ID" value="NZ_JBBGZD010000001.1"/>
</dbReference>
<gene>
    <name evidence="5" type="ORF">CQ022_00480</name>
    <name evidence="6" type="ORF">CQ033_20395</name>
</gene>
<dbReference type="PANTHER" id="PTHR42939:SF1">
    <property type="entry name" value="ABC TRANSPORTER ATP-BINDING PROTEIN ALBC-RELATED"/>
    <property type="match status" value="1"/>
</dbReference>
<dbReference type="Pfam" id="PF00005">
    <property type="entry name" value="ABC_tran"/>
    <property type="match status" value="1"/>
</dbReference>
<evidence type="ECO:0000256" key="2">
    <source>
        <dbReference type="ARBA" id="ARBA00022741"/>
    </source>
</evidence>
<dbReference type="PANTHER" id="PTHR42939">
    <property type="entry name" value="ABC TRANSPORTER ATP-BINDING PROTEIN ALBC-RELATED"/>
    <property type="match status" value="1"/>
</dbReference>
<dbReference type="Gene3D" id="3.40.50.300">
    <property type="entry name" value="P-loop containing nucleotide triphosphate hydrolases"/>
    <property type="match status" value="1"/>
</dbReference>
<sequence>MFRIQNITVKYNAKEVIDNLNLEINEGRIFGVLGSNGAGKTTLFESIFQNTKYNGQILLQNQPISKRDISYLESENYFYPYLSVSDILSLFINENEDEKMKKLTNFFNIPTDAIVEKLSLGTKKKLAILCNILIDRPVYLFDEPFNGLDFDSVEKFYFIIDELKKRNKIVLISSHIMETLTHCCDYIGHLQNGKFIKIYLSEEYHLIRTHLTEDIQKDWVSYTNI</sequence>
<proteinExistence type="predicted"/>
<organism evidence="5 8">
    <name type="scientific">Chryseobacterium culicis</name>
    <dbReference type="NCBI Taxonomy" id="680127"/>
    <lineage>
        <taxon>Bacteria</taxon>
        <taxon>Pseudomonadati</taxon>
        <taxon>Bacteroidota</taxon>
        <taxon>Flavobacteriia</taxon>
        <taxon>Flavobacteriales</taxon>
        <taxon>Weeksellaceae</taxon>
        <taxon>Chryseobacterium group</taxon>
        <taxon>Chryseobacterium</taxon>
    </lineage>
</organism>
<feature type="domain" description="ABC transporter" evidence="4">
    <location>
        <begin position="2"/>
        <end position="217"/>
    </location>
</feature>
<evidence type="ECO:0000259" key="4">
    <source>
        <dbReference type="PROSITE" id="PS50893"/>
    </source>
</evidence>
<dbReference type="InterPro" id="IPR027417">
    <property type="entry name" value="P-loop_NTPase"/>
</dbReference>
<dbReference type="EMBL" id="PCPP01000001">
    <property type="protein sequence ID" value="PRB84798.1"/>
    <property type="molecule type" value="Genomic_DNA"/>
</dbReference>
<name>A0A2S9CW89_CHRCI</name>
<dbReference type="InterPro" id="IPR003439">
    <property type="entry name" value="ABC_transporter-like_ATP-bd"/>
</dbReference>
<evidence type="ECO:0000313" key="5">
    <source>
        <dbReference type="EMBL" id="PRB84798.1"/>
    </source>
</evidence>
<evidence type="ECO:0000256" key="3">
    <source>
        <dbReference type="ARBA" id="ARBA00022840"/>
    </source>
</evidence>
<comment type="caution">
    <text evidence="5">The sequence shown here is derived from an EMBL/GenBank/DDBJ whole genome shotgun (WGS) entry which is preliminary data.</text>
</comment>
<dbReference type="CDD" id="cd03230">
    <property type="entry name" value="ABC_DR_subfamily_A"/>
    <property type="match status" value="1"/>
</dbReference>
<dbReference type="SUPFAM" id="SSF52540">
    <property type="entry name" value="P-loop containing nucleoside triphosphate hydrolases"/>
    <property type="match status" value="1"/>
</dbReference>
<dbReference type="PROSITE" id="PS50893">
    <property type="entry name" value="ABC_TRANSPORTER_2"/>
    <property type="match status" value="1"/>
</dbReference>
<dbReference type="EMBL" id="PCPH01000007">
    <property type="protein sequence ID" value="PRB87803.1"/>
    <property type="molecule type" value="Genomic_DNA"/>
</dbReference>
<dbReference type="OrthoDB" id="9801987at2"/>
<accession>A0A2S9CW89</accession>
<evidence type="ECO:0000313" key="6">
    <source>
        <dbReference type="EMBL" id="PRB87803.1"/>
    </source>
</evidence>
<dbReference type="GO" id="GO:0016887">
    <property type="term" value="F:ATP hydrolysis activity"/>
    <property type="evidence" value="ECO:0007669"/>
    <property type="project" value="InterPro"/>
</dbReference>
<dbReference type="Proteomes" id="UP000238534">
    <property type="component" value="Unassembled WGS sequence"/>
</dbReference>
<dbReference type="GO" id="GO:0005524">
    <property type="term" value="F:ATP binding"/>
    <property type="evidence" value="ECO:0007669"/>
    <property type="project" value="UniProtKB-KW"/>
</dbReference>
<dbReference type="InterPro" id="IPR051782">
    <property type="entry name" value="ABC_Transporter_VariousFunc"/>
</dbReference>
<keyword evidence="3" id="KW-0067">ATP-binding</keyword>
<evidence type="ECO:0000256" key="1">
    <source>
        <dbReference type="ARBA" id="ARBA00022448"/>
    </source>
</evidence>
<evidence type="ECO:0000313" key="7">
    <source>
        <dbReference type="Proteomes" id="UP000238325"/>
    </source>
</evidence>
<keyword evidence="2" id="KW-0547">Nucleotide-binding</keyword>
<evidence type="ECO:0000313" key="8">
    <source>
        <dbReference type="Proteomes" id="UP000238534"/>
    </source>
</evidence>
<keyword evidence="7" id="KW-1185">Reference proteome</keyword>
<protein>
    <submittedName>
        <fullName evidence="5">ABC transporter</fullName>
    </submittedName>
</protein>
<reference evidence="7 8" key="1">
    <citation type="submission" date="2017-09" db="EMBL/GenBank/DDBJ databases">
        <title>Genomic, metabolic, and phenotypic characteristics of bacterial isolates from the natural microbiome of the model nematode Caenorhabditis elegans.</title>
        <authorList>
            <person name="Zimmermann J."/>
            <person name="Obeng N."/>
            <person name="Yang W."/>
            <person name="Obeng O."/>
            <person name="Kissoyan K."/>
            <person name="Pees B."/>
            <person name="Dirksen P."/>
            <person name="Hoppner M."/>
            <person name="Franke A."/>
            <person name="Rosenstiel P."/>
            <person name="Leippe M."/>
            <person name="Dierking K."/>
            <person name="Kaleta C."/>
            <person name="Schulenburg H."/>
        </authorList>
    </citation>
    <scope>NUCLEOTIDE SEQUENCE [LARGE SCALE GENOMIC DNA]</scope>
    <source>
        <strain evidence="5 8">MYb25</strain>
        <strain evidence="6 7">MYb44</strain>
    </source>
</reference>
<keyword evidence="1" id="KW-0813">Transport</keyword>